<dbReference type="Proteomes" id="UP000004754">
    <property type="component" value="Unassembled WGS sequence"/>
</dbReference>
<dbReference type="HOGENOM" id="CLU_128741_0_0_9"/>
<name>E6MJ43_9FIRM</name>
<keyword evidence="1" id="KW-1133">Transmembrane helix</keyword>
<accession>E6MJ43</accession>
<feature type="transmembrane region" description="Helical" evidence="1">
    <location>
        <begin position="105"/>
        <end position="124"/>
    </location>
</feature>
<evidence type="ECO:0008006" key="4">
    <source>
        <dbReference type="Google" id="ProtNLM"/>
    </source>
</evidence>
<organism evidence="2 3">
    <name type="scientific">Pseudoramibacter alactolyticus ATCC 23263</name>
    <dbReference type="NCBI Taxonomy" id="887929"/>
    <lineage>
        <taxon>Bacteria</taxon>
        <taxon>Bacillati</taxon>
        <taxon>Bacillota</taxon>
        <taxon>Clostridia</taxon>
        <taxon>Eubacteriales</taxon>
        <taxon>Eubacteriaceae</taxon>
        <taxon>Pseudoramibacter</taxon>
    </lineage>
</organism>
<evidence type="ECO:0000256" key="1">
    <source>
        <dbReference type="SAM" id="Phobius"/>
    </source>
</evidence>
<evidence type="ECO:0000313" key="3">
    <source>
        <dbReference type="Proteomes" id="UP000004754"/>
    </source>
</evidence>
<feature type="transmembrane region" description="Helical" evidence="1">
    <location>
        <begin position="82"/>
        <end position="99"/>
    </location>
</feature>
<reference evidence="2 3" key="1">
    <citation type="submission" date="2010-12" db="EMBL/GenBank/DDBJ databases">
        <authorList>
            <person name="Muzny D."/>
            <person name="Qin X."/>
            <person name="Deng J."/>
            <person name="Jiang H."/>
            <person name="Liu Y."/>
            <person name="Qu J."/>
            <person name="Song X.-Z."/>
            <person name="Zhang L."/>
            <person name="Thornton R."/>
            <person name="Coyle M."/>
            <person name="Francisco L."/>
            <person name="Jackson L."/>
            <person name="Javaid M."/>
            <person name="Korchina V."/>
            <person name="Kovar C."/>
            <person name="Mata R."/>
            <person name="Mathew T."/>
            <person name="Ngo R."/>
            <person name="Nguyen L."/>
            <person name="Nguyen N."/>
            <person name="Okwuonu G."/>
            <person name="Ongeri F."/>
            <person name="Pham C."/>
            <person name="Simmons D."/>
            <person name="Wilczek-Boney K."/>
            <person name="Hale W."/>
            <person name="Jakkamsetti A."/>
            <person name="Pham P."/>
            <person name="Ruth R."/>
            <person name="San Lucas F."/>
            <person name="Warren J."/>
            <person name="Zhang J."/>
            <person name="Zhao Z."/>
            <person name="Zhou C."/>
            <person name="Zhu D."/>
            <person name="Lee S."/>
            <person name="Bess C."/>
            <person name="Blankenburg K."/>
            <person name="Forbes L."/>
            <person name="Fu Q."/>
            <person name="Gubbala S."/>
            <person name="Hirani K."/>
            <person name="Jayaseelan J.C."/>
            <person name="Lara F."/>
            <person name="Munidasa M."/>
            <person name="Palculict T."/>
            <person name="Patil S."/>
            <person name="Pu L.-L."/>
            <person name="Saada N."/>
            <person name="Tang L."/>
            <person name="Weissenberger G."/>
            <person name="Zhu Y."/>
            <person name="Hemphill L."/>
            <person name="Shang Y."/>
            <person name="Youmans B."/>
            <person name="Ayvaz T."/>
            <person name="Ross M."/>
            <person name="Santibanez J."/>
            <person name="Aqrawi P."/>
            <person name="Gross S."/>
            <person name="Joshi V."/>
            <person name="Fowler G."/>
            <person name="Nazareth L."/>
            <person name="Reid J."/>
            <person name="Worley K."/>
            <person name="Petrosino J."/>
            <person name="Highlander S."/>
            <person name="Gibbs R."/>
        </authorList>
    </citation>
    <scope>NUCLEOTIDE SEQUENCE [LARGE SCALE GENOMIC DNA]</scope>
    <source>
        <strain evidence="2 3">ATCC 23263</strain>
    </source>
</reference>
<gene>
    <name evidence="2" type="ORF">HMP0721_2028</name>
</gene>
<dbReference type="RefSeq" id="WP_006599450.1">
    <property type="nucleotide sequence ID" value="NZ_GL622359.1"/>
</dbReference>
<protein>
    <recommendedName>
        <fullName evidence="4">Transporter</fullName>
    </recommendedName>
</protein>
<dbReference type="OrthoDB" id="362826at2"/>
<keyword evidence="1" id="KW-0812">Transmembrane</keyword>
<feature type="transmembrane region" description="Helical" evidence="1">
    <location>
        <begin position="56"/>
        <end position="75"/>
    </location>
</feature>
<dbReference type="AlphaFoldDB" id="E6MJ43"/>
<keyword evidence="1" id="KW-0472">Membrane</keyword>
<sequence length="179" mass="21504">MKKFKYTVLKFYENILLILEMGVALFLIVLIVINLFELFSHLEFNQSIKVTFQNLQMYLGLCMNLIICTEFIRMVYTHTMQAVLEALIFAIARGVIVGRPTGKQTLFYIAAIFLLMFMRKYLLYELNAEKRISRYIKRMAYHFYSLRGKRFRRKYPLRNTDLYLKRNSLFRQMGSRKTK</sequence>
<dbReference type="EMBL" id="AEQN01000026">
    <property type="protein sequence ID" value="EFV00863.1"/>
    <property type="molecule type" value="Genomic_DNA"/>
</dbReference>
<evidence type="ECO:0000313" key="2">
    <source>
        <dbReference type="EMBL" id="EFV00863.1"/>
    </source>
</evidence>
<comment type="caution">
    <text evidence="2">The sequence shown here is derived from an EMBL/GenBank/DDBJ whole genome shotgun (WGS) entry which is preliminary data.</text>
</comment>
<feature type="transmembrane region" description="Helical" evidence="1">
    <location>
        <begin position="12"/>
        <end position="36"/>
    </location>
</feature>
<dbReference type="STRING" id="887929.HMP0721_2028"/>
<proteinExistence type="predicted"/>
<keyword evidence="3" id="KW-1185">Reference proteome</keyword>